<organism evidence="6 7">
    <name type="scientific">Microctonus hyperodae</name>
    <name type="common">Parasitoid wasp</name>
    <dbReference type="NCBI Taxonomy" id="165561"/>
    <lineage>
        <taxon>Eukaryota</taxon>
        <taxon>Metazoa</taxon>
        <taxon>Ecdysozoa</taxon>
        <taxon>Arthropoda</taxon>
        <taxon>Hexapoda</taxon>
        <taxon>Insecta</taxon>
        <taxon>Pterygota</taxon>
        <taxon>Neoptera</taxon>
        <taxon>Endopterygota</taxon>
        <taxon>Hymenoptera</taxon>
        <taxon>Apocrita</taxon>
        <taxon>Ichneumonoidea</taxon>
        <taxon>Braconidae</taxon>
        <taxon>Euphorinae</taxon>
        <taxon>Microctonus</taxon>
    </lineage>
</organism>
<proteinExistence type="predicted"/>
<keyword evidence="2 5" id="KW-0812">Transmembrane</keyword>
<dbReference type="InterPro" id="IPR018499">
    <property type="entry name" value="Tetraspanin/Peripherin"/>
</dbReference>
<dbReference type="GO" id="GO:0016020">
    <property type="term" value="C:membrane"/>
    <property type="evidence" value="ECO:0007669"/>
    <property type="project" value="UniProtKB-SubCell"/>
</dbReference>
<sequence>MSTSSRRNNISRDSRHGTIDNYRRFYFCDWESNIGYGIAIFLSIFEAKRLLIIILELFINWNVIRMAGGYQPVIFSIIDIFLGFIIAIKSIITLRNIDRELLNSTCKRTLKCLLFLIIICILMNILTLVTICYNVSVKEPTLANIFNNSMNHYVIDESDKLIVDQIQFDLQCCGHSNYSDWFLIKWRIMNNVSEYDSIDGTNNWSVPFSCCSIKNFGNCANTEILKKDNINTINNQGCAGILSDIILKILCIAYAMGIIIIVTQIFLAFCLVRMLMKCFREYSKYTIEISQSSLLLSEFNNAENDFCPSKRERLTCKSLRKKLISSGRSRHCYNINTCHSDHEESSLDSFSNFQVAQINPSIHLEHRVPQQ</sequence>
<dbReference type="AlphaFoldDB" id="A0AA39G5Z0"/>
<evidence type="ECO:0000313" key="7">
    <source>
        <dbReference type="Proteomes" id="UP001168972"/>
    </source>
</evidence>
<keyword evidence="4 5" id="KW-0472">Membrane</keyword>
<feature type="transmembrane region" description="Helical" evidence="5">
    <location>
        <begin position="245"/>
        <end position="272"/>
    </location>
</feature>
<protein>
    <recommendedName>
        <fullName evidence="8">Tetraspanin</fullName>
    </recommendedName>
</protein>
<reference evidence="6" key="2">
    <citation type="submission" date="2023-03" db="EMBL/GenBank/DDBJ databases">
        <authorList>
            <person name="Inwood S.N."/>
            <person name="Skelly J.G."/>
            <person name="Guhlin J."/>
            <person name="Harrop T.W.R."/>
            <person name="Goldson S.G."/>
            <person name="Dearden P.K."/>
        </authorList>
    </citation>
    <scope>NUCLEOTIDE SEQUENCE</scope>
    <source>
        <strain evidence="6">Lincoln</strain>
        <tissue evidence="6">Whole body</tissue>
    </source>
</reference>
<dbReference type="EMBL" id="JAQQBR010000001">
    <property type="protein sequence ID" value="KAK0182008.1"/>
    <property type="molecule type" value="Genomic_DNA"/>
</dbReference>
<name>A0AA39G5Z0_MICHY</name>
<dbReference type="SUPFAM" id="SSF48652">
    <property type="entry name" value="Tetraspanin"/>
    <property type="match status" value="1"/>
</dbReference>
<feature type="transmembrane region" description="Helical" evidence="5">
    <location>
        <begin position="73"/>
        <end position="92"/>
    </location>
</feature>
<evidence type="ECO:0000256" key="4">
    <source>
        <dbReference type="ARBA" id="ARBA00023136"/>
    </source>
</evidence>
<accession>A0AA39G5Z0</accession>
<evidence type="ECO:0000313" key="6">
    <source>
        <dbReference type="EMBL" id="KAK0182008.1"/>
    </source>
</evidence>
<dbReference type="Gene3D" id="1.10.1450.10">
    <property type="entry name" value="Tetraspanin"/>
    <property type="match status" value="1"/>
</dbReference>
<gene>
    <name evidence="6" type="ORF">PV327_000182</name>
</gene>
<dbReference type="Proteomes" id="UP001168972">
    <property type="component" value="Unassembled WGS sequence"/>
</dbReference>
<reference evidence="6" key="1">
    <citation type="journal article" date="2023" name="bioRxiv">
        <title>Scaffold-level genome assemblies of two parasitoid biocontrol wasps reveal the parthenogenesis mechanism and an associated novel virus.</title>
        <authorList>
            <person name="Inwood S."/>
            <person name="Skelly J."/>
            <person name="Guhlin J."/>
            <person name="Harrop T."/>
            <person name="Goldson S."/>
            <person name="Dearden P."/>
        </authorList>
    </citation>
    <scope>NUCLEOTIDE SEQUENCE</scope>
    <source>
        <strain evidence="6">Lincoln</strain>
        <tissue evidence="6">Whole body</tissue>
    </source>
</reference>
<keyword evidence="3 5" id="KW-1133">Transmembrane helix</keyword>
<evidence type="ECO:0000256" key="1">
    <source>
        <dbReference type="ARBA" id="ARBA00004141"/>
    </source>
</evidence>
<evidence type="ECO:0000256" key="3">
    <source>
        <dbReference type="ARBA" id="ARBA00022989"/>
    </source>
</evidence>
<keyword evidence="7" id="KW-1185">Reference proteome</keyword>
<feature type="transmembrane region" description="Helical" evidence="5">
    <location>
        <begin position="113"/>
        <end position="136"/>
    </location>
</feature>
<dbReference type="Pfam" id="PF00335">
    <property type="entry name" value="Tetraspanin"/>
    <property type="match status" value="1"/>
</dbReference>
<evidence type="ECO:0008006" key="8">
    <source>
        <dbReference type="Google" id="ProtNLM"/>
    </source>
</evidence>
<evidence type="ECO:0000256" key="2">
    <source>
        <dbReference type="ARBA" id="ARBA00022692"/>
    </source>
</evidence>
<comment type="caution">
    <text evidence="6">The sequence shown here is derived from an EMBL/GenBank/DDBJ whole genome shotgun (WGS) entry which is preliminary data.</text>
</comment>
<comment type="subcellular location">
    <subcellularLocation>
        <location evidence="1">Membrane</location>
        <topology evidence="1">Multi-pass membrane protein</topology>
    </subcellularLocation>
</comment>
<evidence type="ECO:0000256" key="5">
    <source>
        <dbReference type="SAM" id="Phobius"/>
    </source>
</evidence>
<dbReference type="InterPro" id="IPR008952">
    <property type="entry name" value="Tetraspanin_EC2_sf"/>
</dbReference>